<dbReference type="RefSeq" id="WP_194506983.1">
    <property type="nucleotide sequence ID" value="NZ_JADILU010000002.1"/>
</dbReference>
<dbReference type="Proteomes" id="UP001597548">
    <property type="component" value="Unassembled WGS sequence"/>
</dbReference>
<protein>
    <submittedName>
        <fullName evidence="1">Uncharacterized protein</fullName>
    </submittedName>
</protein>
<reference evidence="2" key="1">
    <citation type="journal article" date="2019" name="Int. J. Syst. Evol. Microbiol.">
        <title>The Global Catalogue of Microorganisms (GCM) 10K type strain sequencing project: providing services to taxonomists for standard genome sequencing and annotation.</title>
        <authorList>
            <consortium name="The Broad Institute Genomics Platform"/>
            <consortium name="The Broad Institute Genome Sequencing Center for Infectious Disease"/>
            <person name="Wu L."/>
            <person name="Ma J."/>
        </authorList>
    </citation>
    <scope>NUCLEOTIDE SEQUENCE [LARGE SCALE GENOMIC DNA]</scope>
    <source>
        <strain evidence="2">KCTC 32514</strain>
    </source>
</reference>
<sequence length="185" mass="21667">MKIKSHAAQNELTSPFYKANEDFCIRFENYIASKNGMIKGQYNAWSYLIFGKFESSKSWDLMYKKSTFSSSGNLLLSSKSQCLLTMATWSTKLYISENSSFSIRRTKNFDFIRKLFNKNIDTLNQKTGYIINSSRPLSKQVKNILIALKPLFDKKIIYEIELQRNELTIELRSEEHHFDVLEKIL</sequence>
<name>A0ABW5ZXN9_9FLAO</name>
<proteinExistence type="predicted"/>
<keyword evidence="2" id="KW-1185">Reference proteome</keyword>
<organism evidence="1 2">
    <name type="scientific">Psychroserpens luteus</name>
    <dbReference type="NCBI Taxonomy" id="1434066"/>
    <lineage>
        <taxon>Bacteria</taxon>
        <taxon>Pseudomonadati</taxon>
        <taxon>Bacteroidota</taxon>
        <taxon>Flavobacteriia</taxon>
        <taxon>Flavobacteriales</taxon>
        <taxon>Flavobacteriaceae</taxon>
        <taxon>Psychroserpens</taxon>
    </lineage>
</organism>
<accession>A0ABW5ZXN9</accession>
<gene>
    <name evidence="1" type="ORF">ACFS29_19255</name>
</gene>
<evidence type="ECO:0000313" key="1">
    <source>
        <dbReference type="EMBL" id="MFD2917799.1"/>
    </source>
</evidence>
<evidence type="ECO:0000313" key="2">
    <source>
        <dbReference type="Proteomes" id="UP001597548"/>
    </source>
</evidence>
<dbReference type="EMBL" id="JBHUOS010000016">
    <property type="protein sequence ID" value="MFD2917799.1"/>
    <property type="molecule type" value="Genomic_DNA"/>
</dbReference>
<comment type="caution">
    <text evidence="1">The sequence shown here is derived from an EMBL/GenBank/DDBJ whole genome shotgun (WGS) entry which is preliminary data.</text>
</comment>